<sequence length="128" mass="13705">MPPRGTAAPVERRHRLLLLLLLLTVPPPDADASAMWLQRSASGSAPAPAKTATAAARPRMNRSLRTPIYAELAEQQQARVELGRAHAAGRRCLARGEVPVGTDPESGFPASMGLAAGRCWKSIYIRLS</sequence>
<organism evidence="3">
    <name type="scientific">Brachypodium distachyon</name>
    <name type="common">Purple false brome</name>
    <name type="synonym">Trachynia distachya</name>
    <dbReference type="NCBI Taxonomy" id="15368"/>
    <lineage>
        <taxon>Eukaryota</taxon>
        <taxon>Viridiplantae</taxon>
        <taxon>Streptophyta</taxon>
        <taxon>Embryophyta</taxon>
        <taxon>Tracheophyta</taxon>
        <taxon>Spermatophyta</taxon>
        <taxon>Magnoliopsida</taxon>
        <taxon>Liliopsida</taxon>
        <taxon>Poales</taxon>
        <taxon>Poaceae</taxon>
        <taxon>BOP clade</taxon>
        <taxon>Pooideae</taxon>
        <taxon>Stipodae</taxon>
        <taxon>Brachypodieae</taxon>
        <taxon>Brachypodium</taxon>
    </lineage>
</organism>
<gene>
    <name evidence="3" type="ORF">BRADI_3g02028v3</name>
</gene>
<reference evidence="3" key="2">
    <citation type="submission" date="2017-06" db="EMBL/GenBank/DDBJ databases">
        <title>WGS assembly of Brachypodium distachyon.</title>
        <authorList>
            <consortium name="The International Brachypodium Initiative"/>
            <person name="Lucas S."/>
            <person name="Harmon-Smith M."/>
            <person name="Lail K."/>
            <person name="Tice H."/>
            <person name="Grimwood J."/>
            <person name="Bruce D."/>
            <person name="Barry K."/>
            <person name="Shu S."/>
            <person name="Lindquist E."/>
            <person name="Wang M."/>
            <person name="Pitluck S."/>
            <person name="Vogel J.P."/>
            <person name="Garvin D.F."/>
            <person name="Mockler T.C."/>
            <person name="Schmutz J."/>
            <person name="Rokhsar D."/>
            <person name="Bevan M.W."/>
        </authorList>
    </citation>
    <scope>NUCLEOTIDE SEQUENCE</scope>
    <source>
        <strain evidence="3">Bd21</strain>
    </source>
</reference>
<feature type="signal peptide" evidence="2">
    <location>
        <begin position="1"/>
        <end position="32"/>
    </location>
</feature>
<dbReference type="AlphaFoldDB" id="A0A0Q3F004"/>
<feature type="compositionally biased region" description="Low complexity" evidence="1">
    <location>
        <begin position="40"/>
        <end position="58"/>
    </location>
</feature>
<accession>A0A0Q3F004</accession>
<name>A0A0Q3F004_BRADI</name>
<dbReference type="Gramene" id="KQJ92982">
    <property type="protein sequence ID" value="KQJ92982"/>
    <property type="gene ID" value="BRADI_3g02028v3"/>
</dbReference>
<dbReference type="Proteomes" id="UP000008810">
    <property type="component" value="Chromosome 3"/>
</dbReference>
<reference evidence="3 4" key="1">
    <citation type="journal article" date="2010" name="Nature">
        <title>Genome sequencing and analysis of the model grass Brachypodium distachyon.</title>
        <authorList>
            <consortium name="International Brachypodium Initiative"/>
        </authorList>
    </citation>
    <scope>NUCLEOTIDE SEQUENCE [LARGE SCALE GENOMIC DNA]</scope>
    <source>
        <strain evidence="3 4">Bd21</strain>
    </source>
</reference>
<keyword evidence="5" id="KW-1185">Reference proteome</keyword>
<evidence type="ECO:0000313" key="5">
    <source>
        <dbReference type="Proteomes" id="UP000008810"/>
    </source>
</evidence>
<evidence type="ECO:0000256" key="1">
    <source>
        <dbReference type="SAM" id="MobiDB-lite"/>
    </source>
</evidence>
<keyword evidence="2" id="KW-0732">Signal</keyword>
<evidence type="ECO:0000313" key="3">
    <source>
        <dbReference type="EMBL" id="KQJ92982.1"/>
    </source>
</evidence>
<dbReference type="EnsemblPlants" id="KQJ92982">
    <property type="protein sequence ID" value="KQJ92982"/>
    <property type="gene ID" value="BRADI_3g02028v3"/>
</dbReference>
<proteinExistence type="predicted"/>
<reference evidence="4" key="3">
    <citation type="submission" date="2018-08" db="UniProtKB">
        <authorList>
            <consortium name="EnsemblPlants"/>
        </authorList>
    </citation>
    <scope>IDENTIFICATION</scope>
    <source>
        <strain evidence="4">cv. Bd21</strain>
    </source>
</reference>
<evidence type="ECO:0000256" key="2">
    <source>
        <dbReference type="SAM" id="SignalP"/>
    </source>
</evidence>
<evidence type="ECO:0000313" key="4">
    <source>
        <dbReference type="EnsemblPlants" id="KQJ92982"/>
    </source>
</evidence>
<dbReference type="InParanoid" id="A0A0Q3F004"/>
<dbReference type="EMBL" id="CM000882">
    <property type="protein sequence ID" value="KQJ92982.1"/>
    <property type="molecule type" value="Genomic_DNA"/>
</dbReference>
<protein>
    <submittedName>
        <fullName evidence="3 4">Uncharacterized protein</fullName>
    </submittedName>
</protein>
<feature type="chain" id="PRO_5036297480" evidence="2">
    <location>
        <begin position="33"/>
        <end position="128"/>
    </location>
</feature>
<feature type="region of interest" description="Disordered" evidence="1">
    <location>
        <begin position="40"/>
        <end position="60"/>
    </location>
</feature>